<reference evidence="4 5" key="1">
    <citation type="submission" date="2024-04" db="EMBL/GenBank/DDBJ databases">
        <title>Symmetric and asymmetric DNA N6-adenine methylation regulates different biological responses in Mucorales.</title>
        <authorList>
            <consortium name="Lawrence Berkeley National Laboratory"/>
            <person name="Lax C."/>
            <person name="Mondo S.J."/>
            <person name="Osorio-Concepcion M."/>
            <person name="Muszewska A."/>
            <person name="Corrochano-Luque M."/>
            <person name="Gutierrez G."/>
            <person name="Riley R."/>
            <person name="Lipzen A."/>
            <person name="Guo J."/>
            <person name="Hundley H."/>
            <person name="Amirebrahimi M."/>
            <person name="Ng V."/>
            <person name="Lorenzo-Gutierrez D."/>
            <person name="Binder U."/>
            <person name="Yang J."/>
            <person name="Song Y."/>
            <person name="Canovas D."/>
            <person name="Navarro E."/>
            <person name="Freitag M."/>
            <person name="Gabaldon T."/>
            <person name="Grigoriev I.V."/>
            <person name="Corrochano L.M."/>
            <person name="Nicolas F.E."/>
            <person name="Garre V."/>
        </authorList>
    </citation>
    <scope>NUCLEOTIDE SEQUENCE [LARGE SCALE GENOMIC DNA]</scope>
    <source>
        <strain evidence="4 5">L51</strain>
    </source>
</reference>
<gene>
    <name evidence="4" type="ORF">J3Q64DRAFT_1759452</name>
</gene>
<name>A0ABR3ATB9_PHYBL</name>
<keyword evidence="1" id="KW-0175">Coiled coil</keyword>
<comment type="caution">
    <text evidence="4">The sequence shown here is derived from an EMBL/GenBank/DDBJ whole genome shotgun (WGS) entry which is preliminary data.</text>
</comment>
<evidence type="ECO:0000256" key="1">
    <source>
        <dbReference type="SAM" id="Coils"/>
    </source>
</evidence>
<evidence type="ECO:0000256" key="2">
    <source>
        <dbReference type="SAM" id="MobiDB-lite"/>
    </source>
</evidence>
<accession>A0ABR3ATB9</accession>
<feature type="region of interest" description="Disordered" evidence="2">
    <location>
        <begin position="139"/>
        <end position="406"/>
    </location>
</feature>
<evidence type="ECO:0000313" key="4">
    <source>
        <dbReference type="EMBL" id="KAL0080313.1"/>
    </source>
</evidence>
<feature type="compositionally biased region" description="Basic and acidic residues" evidence="2">
    <location>
        <begin position="40"/>
        <end position="52"/>
    </location>
</feature>
<sequence>MSSKGPKEKSSSQKFWKKFGLGKSSKPSHPSPGPSIAPEPIHDDHYDDDRSIKSKRLSGLLPTKRQSMSSLKRRQSSSYPAILDVHPMPVPSFPPTELTIANQGSPSHGDLPKLQEVSPKHVGRLSATPTTFPVELTKSLSAEPSPGISQKPEPIQTTVVMPTTPGPTSISPVTDQESPKPLEKSEEKPVSIIPEPTVARLREKTRPRYNSNPTRPGIPVPTSLTTGSRLATLGNSTTTNTVKKNSPKSDDEQSQQQQQRPKIQPTTSNDRVPRPAANKSTQSQPSASTSGATLGSVSLATTPTTPTQSLIPSSPVPAPTPTPVPVPAQIPPASTSIGTTKLRKPTQITVPLAKITPPLRSSRASTPAKSLDGGSARNSKVPAESEDKPPKEPDVLPPQTTVPGEDELTISQLQEDLKKERSVVRVLQGQKEAISKDLDYFSMTVDELMEEKEMFLQQYEEEKLKNQAKEADLAMLLEKLKVVTDNARDKTYEADQSRQDLEYYQRIAEEEKSELYNALSLKDQAYDRLKSEYSHAQEQILALKSTMEQLIKAQAARPDVMSTDTARSSAPWIYTPSASPHIQHAHVDYPTDIYESHSSSMGKEGLSAGFFIPHKKTTSQDIHPISSCDSVKSHSGVYSTTHSSNTTESHDIETAEPRKPLLDNNLDDQLMVLTKEKEKLQSDYSKIPLTGGGPMSRRRKEELEEMLDEVDSQLSKVKQKIRRS</sequence>
<proteinExistence type="predicted"/>
<evidence type="ECO:0000259" key="3">
    <source>
        <dbReference type="Pfam" id="PF13864"/>
    </source>
</evidence>
<feature type="region of interest" description="Disordered" evidence="2">
    <location>
        <begin position="637"/>
        <end position="662"/>
    </location>
</feature>
<feature type="compositionally biased region" description="Pro residues" evidence="2">
    <location>
        <begin position="314"/>
        <end position="330"/>
    </location>
</feature>
<feature type="compositionally biased region" description="Basic and acidic residues" evidence="2">
    <location>
        <begin position="177"/>
        <end position="189"/>
    </location>
</feature>
<organism evidence="4 5">
    <name type="scientific">Phycomyces blakesleeanus</name>
    <dbReference type="NCBI Taxonomy" id="4837"/>
    <lineage>
        <taxon>Eukaryota</taxon>
        <taxon>Fungi</taxon>
        <taxon>Fungi incertae sedis</taxon>
        <taxon>Mucoromycota</taxon>
        <taxon>Mucoromycotina</taxon>
        <taxon>Mucoromycetes</taxon>
        <taxon>Mucorales</taxon>
        <taxon>Phycomycetaceae</taxon>
        <taxon>Phycomyces</taxon>
    </lineage>
</organism>
<feature type="compositionally biased region" description="Polar residues" evidence="2">
    <location>
        <begin position="260"/>
        <end position="270"/>
    </location>
</feature>
<feature type="compositionally biased region" description="Low complexity" evidence="2">
    <location>
        <begin position="235"/>
        <end position="244"/>
    </location>
</feature>
<feature type="compositionally biased region" description="Basic and acidic residues" evidence="2">
    <location>
        <begin position="383"/>
        <end position="394"/>
    </location>
</feature>
<feature type="compositionally biased region" description="Low complexity" evidence="2">
    <location>
        <begin position="157"/>
        <end position="168"/>
    </location>
</feature>
<feature type="compositionally biased region" description="Basic and acidic residues" evidence="2">
    <location>
        <begin position="1"/>
        <end position="11"/>
    </location>
</feature>
<dbReference type="InterPro" id="IPR027012">
    <property type="entry name" value="Enkurin_dom"/>
</dbReference>
<feature type="region of interest" description="Disordered" evidence="2">
    <location>
        <begin position="681"/>
        <end position="724"/>
    </location>
</feature>
<dbReference type="Pfam" id="PF13864">
    <property type="entry name" value="Enkurin"/>
    <property type="match status" value="1"/>
</dbReference>
<feature type="compositionally biased region" description="Polar residues" evidence="2">
    <location>
        <begin position="278"/>
        <end position="310"/>
    </location>
</feature>
<dbReference type="EMBL" id="JBCLYO010000020">
    <property type="protein sequence ID" value="KAL0080313.1"/>
    <property type="molecule type" value="Genomic_DNA"/>
</dbReference>
<evidence type="ECO:0000313" key="5">
    <source>
        <dbReference type="Proteomes" id="UP001448207"/>
    </source>
</evidence>
<keyword evidence="5" id="KW-1185">Reference proteome</keyword>
<feature type="coiled-coil region" evidence="1">
    <location>
        <begin position="410"/>
        <end position="479"/>
    </location>
</feature>
<feature type="coiled-coil region" evidence="1">
    <location>
        <begin position="526"/>
        <end position="553"/>
    </location>
</feature>
<feature type="region of interest" description="Disordered" evidence="2">
    <location>
        <begin position="1"/>
        <end position="114"/>
    </location>
</feature>
<protein>
    <recommendedName>
        <fullName evidence="3">Enkurin domain-containing protein</fullName>
    </recommendedName>
</protein>
<dbReference type="Proteomes" id="UP001448207">
    <property type="component" value="Unassembled WGS sequence"/>
</dbReference>
<feature type="domain" description="Enkurin" evidence="3">
    <location>
        <begin position="653"/>
        <end position="719"/>
    </location>
</feature>
<feature type="compositionally biased region" description="Basic and acidic residues" evidence="2">
    <location>
        <begin position="648"/>
        <end position="661"/>
    </location>
</feature>